<organism evidence="2">
    <name type="scientific">Albugo laibachii Nc14</name>
    <dbReference type="NCBI Taxonomy" id="890382"/>
    <lineage>
        <taxon>Eukaryota</taxon>
        <taxon>Sar</taxon>
        <taxon>Stramenopiles</taxon>
        <taxon>Oomycota</taxon>
        <taxon>Peronosporomycetes</taxon>
        <taxon>Albuginales</taxon>
        <taxon>Albuginaceae</taxon>
        <taxon>Albugo</taxon>
    </lineage>
</organism>
<name>F0WZV0_9STRA</name>
<evidence type="ECO:0000256" key="1">
    <source>
        <dbReference type="SAM" id="MobiDB-lite"/>
    </source>
</evidence>
<dbReference type="EMBL" id="FR824487">
    <property type="protein sequence ID" value="CCA27027.1"/>
    <property type="molecule type" value="Genomic_DNA"/>
</dbReference>
<accession>F0WZV0</accession>
<dbReference type="HOGENOM" id="CLU_2214896_0_0_1"/>
<proteinExistence type="predicted"/>
<sequence>MDEFQGSTMSSLGGRTTQQRGNHLGRSFVQAMNKDALEGLHRVRFPTARDTKLAIHSFDGKEAYLEPGAPFAQWGHRFYANFPLHIKRREDSGAKKLSSTAWGNTSA</sequence>
<dbReference type="AlphaFoldDB" id="F0WZV0"/>
<evidence type="ECO:0000313" key="2">
    <source>
        <dbReference type="EMBL" id="CCA27027.1"/>
    </source>
</evidence>
<gene>
    <name evidence="2" type="primary">AlNc14C444G11691</name>
    <name evidence="2" type="ORF">ALNC14_131710</name>
</gene>
<feature type="region of interest" description="Disordered" evidence="1">
    <location>
        <begin position="1"/>
        <end position="24"/>
    </location>
</feature>
<reference evidence="2" key="2">
    <citation type="submission" date="2011-02" db="EMBL/GenBank/DDBJ databases">
        <authorList>
            <person name="MacLean D."/>
        </authorList>
    </citation>
    <scope>NUCLEOTIDE SEQUENCE</scope>
</reference>
<feature type="compositionally biased region" description="Polar residues" evidence="1">
    <location>
        <begin position="1"/>
        <end position="21"/>
    </location>
</feature>
<protein>
    <submittedName>
        <fullName evidence="2">AlNc14C444G11691 protein</fullName>
    </submittedName>
</protein>
<reference evidence="2" key="1">
    <citation type="journal article" date="2011" name="PLoS Biol.">
        <title>Gene gain and loss during evolution of obligate parasitism in the white rust pathogen of Arabidopsis thaliana.</title>
        <authorList>
            <person name="Kemen E."/>
            <person name="Gardiner A."/>
            <person name="Schultz-Larsen T."/>
            <person name="Kemen A.C."/>
            <person name="Balmuth A.L."/>
            <person name="Robert-Seilaniantz A."/>
            <person name="Bailey K."/>
            <person name="Holub E."/>
            <person name="Studholme D.J."/>
            <person name="Maclean D."/>
            <person name="Jones J.D."/>
        </authorList>
    </citation>
    <scope>NUCLEOTIDE SEQUENCE</scope>
</reference>